<dbReference type="InterPro" id="IPR012340">
    <property type="entry name" value="NA-bd_OB-fold"/>
</dbReference>
<organism evidence="1 2">
    <name type="scientific">Trifolium subterraneum</name>
    <name type="common">Subterranean clover</name>
    <dbReference type="NCBI Taxonomy" id="3900"/>
    <lineage>
        <taxon>Eukaryota</taxon>
        <taxon>Viridiplantae</taxon>
        <taxon>Streptophyta</taxon>
        <taxon>Embryophyta</taxon>
        <taxon>Tracheophyta</taxon>
        <taxon>Spermatophyta</taxon>
        <taxon>Magnoliopsida</taxon>
        <taxon>eudicotyledons</taxon>
        <taxon>Gunneridae</taxon>
        <taxon>Pentapetalae</taxon>
        <taxon>rosids</taxon>
        <taxon>fabids</taxon>
        <taxon>Fabales</taxon>
        <taxon>Fabaceae</taxon>
        <taxon>Papilionoideae</taxon>
        <taxon>50 kb inversion clade</taxon>
        <taxon>NPAAA clade</taxon>
        <taxon>Hologalegina</taxon>
        <taxon>IRL clade</taxon>
        <taxon>Trifolieae</taxon>
        <taxon>Trifolium</taxon>
    </lineage>
</organism>
<dbReference type="OrthoDB" id="1436396at2759"/>
<dbReference type="EMBL" id="DF973367">
    <property type="protein sequence ID" value="GAU28074.1"/>
    <property type="molecule type" value="Genomic_DNA"/>
</dbReference>
<dbReference type="Gene3D" id="2.40.50.140">
    <property type="entry name" value="Nucleic acid-binding proteins"/>
    <property type="match status" value="1"/>
</dbReference>
<keyword evidence="2" id="KW-1185">Reference proteome</keyword>
<evidence type="ECO:0000313" key="1">
    <source>
        <dbReference type="EMBL" id="GAU28074.1"/>
    </source>
</evidence>
<dbReference type="PANTHER" id="PTHR47165:SF4">
    <property type="entry name" value="OS03G0429900 PROTEIN"/>
    <property type="match status" value="1"/>
</dbReference>
<dbReference type="SUPFAM" id="SSF50249">
    <property type="entry name" value="Nucleic acid-binding proteins"/>
    <property type="match status" value="1"/>
</dbReference>
<dbReference type="PANTHER" id="PTHR47165">
    <property type="entry name" value="OS03G0429900 PROTEIN"/>
    <property type="match status" value="1"/>
</dbReference>
<dbReference type="AlphaFoldDB" id="A0A2Z6M6S0"/>
<dbReference type="Proteomes" id="UP000242715">
    <property type="component" value="Unassembled WGS sequence"/>
</dbReference>
<reference evidence="2" key="1">
    <citation type="journal article" date="2017" name="Front. Plant Sci.">
        <title>Climate Clever Clovers: New Paradigm to Reduce the Environmental Footprint of Ruminants by Breeding Low Methanogenic Forages Utilizing Haplotype Variation.</title>
        <authorList>
            <person name="Kaur P."/>
            <person name="Appels R."/>
            <person name="Bayer P.E."/>
            <person name="Keeble-Gagnere G."/>
            <person name="Wang J."/>
            <person name="Hirakawa H."/>
            <person name="Shirasawa K."/>
            <person name="Vercoe P."/>
            <person name="Stefanova K."/>
            <person name="Durmic Z."/>
            <person name="Nichols P."/>
            <person name="Revell C."/>
            <person name="Isobe S.N."/>
            <person name="Edwards D."/>
            <person name="Erskine W."/>
        </authorList>
    </citation>
    <scope>NUCLEOTIDE SEQUENCE [LARGE SCALE GENOMIC DNA]</scope>
    <source>
        <strain evidence="2">cv. Daliak</strain>
    </source>
</reference>
<evidence type="ECO:0000313" key="2">
    <source>
        <dbReference type="Proteomes" id="UP000242715"/>
    </source>
</evidence>
<sequence length="355" mass="40397">MSRKVDYIKDLNDSKETWKLPVRILDAWTVVNTVKGTEHMEMIVMDSKSNTGGKKEVVTVNLKDLKGNLINCSLWEKYGSKFMNYYNENKKSGAIVIILTHAMIIDSKGGAQYTPQEKFVFNATHMALKDICKLKEDTICVTVATTLKFHVSKHGWFYYNCTNCNIKAADPKKPYKCKCEEQVNEPIPRYKVELYVQSGDSQYRFVFWDAECADIIDKSAAQLRQTMIEEGEDDPMVYPADLDKMLNLKMALRVKIQPFYRQGSVSKLSIDEEFIKQIESVLNIDENHAPSQYVKAATSEEIALFPTNDLEISSAITPSKRRSIEELESGDCEQLGACQLSVSKPTKHVKVEPKD</sequence>
<name>A0A2Z6M6S0_TRISU</name>
<proteinExistence type="predicted"/>
<accession>A0A2Z6M6S0</accession>
<protein>
    <recommendedName>
        <fullName evidence="3">Replication factor A C-terminal domain-containing protein</fullName>
    </recommendedName>
</protein>
<gene>
    <name evidence="1" type="ORF">TSUD_223150</name>
</gene>
<evidence type="ECO:0008006" key="3">
    <source>
        <dbReference type="Google" id="ProtNLM"/>
    </source>
</evidence>